<reference evidence="2" key="1">
    <citation type="journal article" date="2023" name="Mol. Biol. Evol.">
        <title>Third-Generation Sequencing Reveals the Adaptive Role of the Epigenome in Three Deep-Sea Polychaetes.</title>
        <authorList>
            <person name="Perez M."/>
            <person name="Aroh O."/>
            <person name="Sun Y."/>
            <person name="Lan Y."/>
            <person name="Juniper S.K."/>
            <person name="Young C.R."/>
            <person name="Angers B."/>
            <person name="Qian P.Y."/>
        </authorList>
    </citation>
    <scope>NUCLEOTIDE SEQUENCE</scope>
    <source>
        <strain evidence="2">R07B-5</strain>
    </source>
</reference>
<evidence type="ECO:0000256" key="1">
    <source>
        <dbReference type="SAM" id="Phobius"/>
    </source>
</evidence>
<dbReference type="EMBL" id="JAODUO010001094">
    <property type="protein sequence ID" value="KAK2171180.1"/>
    <property type="molecule type" value="Genomic_DNA"/>
</dbReference>
<proteinExistence type="predicted"/>
<dbReference type="AlphaFoldDB" id="A0AAD9KI36"/>
<sequence length="105" mass="12256">MFLLENIAVLICNYRRTVSFMSLTIFKHAIIIIVKLSQLLYIYIRKLDVVKQRTCVSSGIGTSLCMYRIFGLDCSLLYHIHVSNTLLKYIIQIYMHSTVAWQFTT</sequence>
<gene>
    <name evidence="2" type="ORF">NP493_1095g00010</name>
</gene>
<organism evidence="2 3">
    <name type="scientific">Ridgeia piscesae</name>
    <name type="common">Tubeworm</name>
    <dbReference type="NCBI Taxonomy" id="27915"/>
    <lineage>
        <taxon>Eukaryota</taxon>
        <taxon>Metazoa</taxon>
        <taxon>Spiralia</taxon>
        <taxon>Lophotrochozoa</taxon>
        <taxon>Annelida</taxon>
        <taxon>Polychaeta</taxon>
        <taxon>Sedentaria</taxon>
        <taxon>Canalipalpata</taxon>
        <taxon>Sabellida</taxon>
        <taxon>Siboglinidae</taxon>
        <taxon>Ridgeia</taxon>
    </lineage>
</organism>
<protein>
    <submittedName>
        <fullName evidence="2">Uncharacterized protein</fullName>
    </submittedName>
</protein>
<keyword evidence="1" id="KW-1133">Transmembrane helix</keyword>
<keyword evidence="1" id="KW-0472">Membrane</keyword>
<keyword evidence="3" id="KW-1185">Reference proteome</keyword>
<evidence type="ECO:0000313" key="2">
    <source>
        <dbReference type="EMBL" id="KAK2171180.1"/>
    </source>
</evidence>
<dbReference type="Proteomes" id="UP001209878">
    <property type="component" value="Unassembled WGS sequence"/>
</dbReference>
<comment type="caution">
    <text evidence="2">The sequence shown here is derived from an EMBL/GenBank/DDBJ whole genome shotgun (WGS) entry which is preliminary data.</text>
</comment>
<accession>A0AAD9KI36</accession>
<feature type="transmembrane region" description="Helical" evidence="1">
    <location>
        <begin position="25"/>
        <end position="44"/>
    </location>
</feature>
<keyword evidence="1" id="KW-0812">Transmembrane</keyword>
<name>A0AAD9KI36_RIDPI</name>
<evidence type="ECO:0000313" key="3">
    <source>
        <dbReference type="Proteomes" id="UP001209878"/>
    </source>
</evidence>